<dbReference type="AlphaFoldDB" id="A0A1S9RFC2"/>
<dbReference type="Pfam" id="PF03171">
    <property type="entry name" value="2OG-FeII_Oxy"/>
    <property type="match status" value="1"/>
</dbReference>
<comment type="caution">
    <text evidence="5">The sequence shown here is derived from an EMBL/GenBank/DDBJ whole genome shotgun (WGS) entry which is preliminary data.</text>
</comment>
<keyword evidence="2" id="KW-0479">Metal-binding</keyword>
<reference evidence="6" key="1">
    <citation type="submission" date="2015-09" db="EMBL/GenBank/DDBJ databases">
        <authorList>
            <person name="Fill T.P."/>
            <person name="Baretta J.F."/>
            <person name="de Almeida L.G."/>
            <person name="Rocha M."/>
            <person name="de Souza D.H."/>
            <person name="Malavazi I."/>
            <person name="Cerdeira L.T."/>
            <person name="Hong H."/>
            <person name="Samborskyy M."/>
            <person name="de Vasconcelos A.T."/>
            <person name="Leadlay P."/>
            <person name="Rodrigues-Filho E."/>
        </authorList>
    </citation>
    <scope>NUCLEOTIDE SEQUENCE [LARGE SCALE GENOMIC DNA]</scope>
    <source>
        <strain evidence="6">LaBioMMi 136</strain>
    </source>
</reference>
<evidence type="ECO:0000313" key="5">
    <source>
        <dbReference type="EMBL" id="OOQ84076.1"/>
    </source>
</evidence>
<dbReference type="InterPro" id="IPR026992">
    <property type="entry name" value="DIOX_N"/>
</dbReference>
<dbReference type="GO" id="GO:0016491">
    <property type="term" value="F:oxidoreductase activity"/>
    <property type="evidence" value="ECO:0007669"/>
    <property type="project" value="UniProtKB-KW"/>
</dbReference>
<dbReference type="InterPro" id="IPR027443">
    <property type="entry name" value="IPNS-like_sf"/>
</dbReference>
<dbReference type="Proteomes" id="UP000190744">
    <property type="component" value="Unassembled WGS sequence"/>
</dbReference>
<dbReference type="Gene3D" id="2.60.120.330">
    <property type="entry name" value="B-lactam Antibiotic, Isopenicillin N Synthase, Chain"/>
    <property type="match status" value="1"/>
</dbReference>
<gene>
    <name evidence="5" type="ORF">PEBR_32151</name>
</gene>
<sequence length="369" mass="40939">MPAVDTPNAQAAASDITIDLPLFDISSDQPQLGRRLVEAAARSGFLWIVGSPASDELKGTYPLNEKDVDNMFAISKEFFFQTPPEEKARCALKDNKGYLGMHQENLDPAKHRRGDFKEAFNLVEAVNDKWSQPMPETLLRHEDELKDFQARCRQIQNRLFELLAEGLELPEPKWLSKRHTCDNLRLLYYPELPPNTDYSQQSDIRAGAHSDYGSLTLLFQKASQPGLEIQLPDGTWAAVPIFPPNYHSTTFPPIVVNVGDLLENWTNGLLRSTIHRVILPGPEKADEYNAEARFSIAVFIDADPDVSLGSMPSPIVAARAAAFSQQQVGHGGGIGNAEVLRTMTAGEYLENRLKATYGAFYKPTSGIAL</sequence>
<feature type="domain" description="Fe2OG dioxygenase" evidence="4">
    <location>
        <begin position="177"/>
        <end position="302"/>
    </location>
</feature>
<keyword evidence="2" id="KW-0408">Iron</keyword>
<evidence type="ECO:0000256" key="2">
    <source>
        <dbReference type="RuleBase" id="RU003682"/>
    </source>
</evidence>
<dbReference type="EMBL" id="LJBN01000186">
    <property type="protein sequence ID" value="OOQ84076.1"/>
    <property type="molecule type" value="Genomic_DNA"/>
</dbReference>
<keyword evidence="3" id="KW-0175">Coiled coil</keyword>
<dbReference type="GO" id="GO:0044283">
    <property type="term" value="P:small molecule biosynthetic process"/>
    <property type="evidence" value="ECO:0007669"/>
    <property type="project" value="UniProtKB-ARBA"/>
</dbReference>
<dbReference type="PANTHER" id="PTHR47990">
    <property type="entry name" value="2-OXOGLUTARATE (2OG) AND FE(II)-DEPENDENT OXYGENASE SUPERFAMILY PROTEIN-RELATED"/>
    <property type="match status" value="1"/>
</dbReference>
<dbReference type="InterPro" id="IPR050231">
    <property type="entry name" value="Iron_ascorbate_oxido_reductase"/>
</dbReference>
<dbReference type="Pfam" id="PF14226">
    <property type="entry name" value="DIOX_N"/>
    <property type="match status" value="1"/>
</dbReference>
<name>A0A1S9RFC2_PENBI</name>
<evidence type="ECO:0000259" key="4">
    <source>
        <dbReference type="PROSITE" id="PS51471"/>
    </source>
</evidence>
<dbReference type="SUPFAM" id="SSF51197">
    <property type="entry name" value="Clavaminate synthase-like"/>
    <property type="match status" value="1"/>
</dbReference>
<organism evidence="5 6">
    <name type="scientific">Penicillium brasilianum</name>
    <dbReference type="NCBI Taxonomy" id="104259"/>
    <lineage>
        <taxon>Eukaryota</taxon>
        <taxon>Fungi</taxon>
        <taxon>Dikarya</taxon>
        <taxon>Ascomycota</taxon>
        <taxon>Pezizomycotina</taxon>
        <taxon>Eurotiomycetes</taxon>
        <taxon>Eurotiomycetidae</taxon>
        <taxon>Eurotiales</taxon>
        <taxon>Aspergillaceae</taxon>
        <taxon>Penicillium</taxon>
    </lineage>
</organism>
<proteinExistence type="inferred from homology"/>
<dbReference type="InterPro" id="IPR005123">
    <property type="entry name" value="Oxoglu/Fe-dep_dioxygenase_dom"/>
</dbReference>
<evidence type="ECO:0000313" key="6">
    <source>
        <dbReference type="Proteomes" id="UP000190744"/>
    </source>
</evidence>
<feature type="coiled-coil region" evidence="3">
    <location>
        <begin position="138"/>
        <end position="165"/>
    </location>
</feature>
<accession>A0A1S9RFC2</accession>
<keyword evidence="2" id="KW-0560">Oxidoreductase</keyword>
<evidence type="ECO:0000256" key="1">
    <source>
        <dbReference type="ARBA" id="ARBA00008056"/>
    </source>
</evidence>
<protein>
    <submittedName>
        <fullName evidence="5">Putative oxidoreductase, 2OG-Fe(II) oxygenase family</fullName>
    </submittedName>
</protein>
<dbReference type="PROSITE" id="PS51471">
    <property type="entry name" value="FE2OG_OXY"/>
    <property type="match status" value="1"/>
</dbReference>
<dbReference type="GO" id="GO:0046872">
    <property type="term" value="F:metal ion binding"/>
    <property type="evidence" value="ECO:0007669"/>
    <property type="project" value="UniProtKB-KW"/>
</dbReference>
<dbReference type="InterPro" id="IPR044861">
    <property type="entry name" value="IPNS-like_FE2OG_OXY"/>
</dbReference>
<evidence type="ECO:0000256" key="3">
    <source>
        <dbReference type="SAM" id="Coils"/>
    </source>
</evidence>
<comment type="similarity">
    <text evidence="1 2">Belongs to the iron/ascorbate-dependent oxidoreductase family.</text>
</comment>